<dbReference type="InterPro" id="IPR053175">
    <property type="entry name" value="DHMBA_Reg_Transcription_Factor"/>
</dbReference>
<dbReference type="PANTHER" id="PTHR38791">
    <property type="entry name" value="ZN(II)2CYS6 TRANSCRIPTION FACTOR (EUROFUNG)-RELATED-RELATED"/>
    <property type="match status" value="1"/>
</dbReference>
<dbReference type="CDD" id="cd00067">
    <property type="entry name" value="GAL4"/>
    <property type="match status" value="1"/>
</dbReference>
<evidence type="ECO:0000259" key="3">
    <source>
        <dbReference type="PROSITE" id="PS50048"/>
    </source>
</evidence>
<dbReference type="Pfam" id="PF00172">
    <property type="entry name" value="Zn_clus"/>
    <property type="match status" value="1"/>
</dbReference>
<evidence type="ECO:0000256" key="2">
    <source>
        <dbReference type="SAM" id="MobiDB-lite"/>
    </source>
</evidence>
<accession>A0A8K0SSQ0</accession>
<dbReference type="Proteomes" id="UP000813444">
    <property type="component" value="Unassembled WGS sequence"/>
</dbReference>
<keyword evidence="1" id="KW-0539">Nucleus</keyword>
<dbReference type="InterPro" id="IPR036864">
    <property type="entry name" value="Zn2-C6_fun-type_DNA-bd_sf"/>
</dbReference>
<dbReference type="PROSITE" id="PS00463">
    <property type="entry name" value="ZN2_CY6_FUNGAL_1"/>
    <property type="match status" value="1"/>
</dbReference>
<dbReference type="SMART" id="SM00066">
    <property type="entry name" value="GAL4"/>
    <property type="match status" value="1"/>
</dbReference>
<protein>
    <recommendedName>
        <fullName evidence="3">Zn(2)-C6 fungal-type domain-containing protein</fullName>
    </recommendedName>
</protein>
<sequence>MVYCGKASQGCQSCRVRRIKCDKLKPDCSQCIRVGKKCPGYRDQLSLMFRDESSKVIQKAHAQWGVGEGPDGSPIAPTPASSGSPAYSFESQSSPVSPPSPKTSQSAWPPAVSIKNHMASSATPATPVITASTALCSSIQPTVDEQGIQFFFTKYVLGHPDEPRTFEDLRLMNWYSAPGLQDIMAAVGLSGLANLGDRRDLVVAARHHYGKALRQAGQDIRGQAQPSLDVTVRSVVSLALFELVNGLSEDTKTVHAHIMGGVALMRQWIPMPNTPFGGIRGLIQLCYTLFIVARMGGTRLPPVFADWIAFSRSIQPPQDHPSTDLGTLISRFIDISSFVRNHSLTDGRPTTTSTMQELYDLDDEFDKWAQERKDDGIWAYTTGNTVGLPPEAVLEGEYHKYYDMWSARIWNHYRWGRMALNETLLELVDSNPLSNQALTEPADRNKISELIRRMARDTLVSIPSHWRHPRLGDNMPLPIEVVSGAGSGPAAVGLLIYHIKAAGCAPGVPLEYGSWAQGILDCIWRDMGMLRARAMKDDLEAYLERQRRNSLDRHIATSITAQGTWLEYKNSDRRENTEMMPAQTV</sequence>
<dbReference type="GO" id="GO:0000981">
    <property type="term" value="F:DNA-binding transcription factor activity, RNA polymerase II-specific"/>
    <property type="evidence" value="ECO:0007669"/>
    <property type="project" value="InterPro"/>
</dbReference>
<dbReference type="AlphaFoldDB" id="A0A8K0SSQ0"/>
<comment type="caution">
    <text evidence="4">The sequence shown here is derived from an EMBL/GenBank/DDBJ whole genome shotgun (WGS) entry which is preliminary data.</text>
</comment>
<reference evidence="4" key="1">
    <citation type="journal article" date="2021" name="Nat. Commun.">
        <title>Genetic determinants of endophytism in the Arabidopsis root mycobiome.</title>
        <authorList>
            <person name="Mesny F."/>
            <person name="Miyauchi S."/>
            <person name="Thiergart T."/>
            <person name="Pickel B."/>
            <person name="Atanasova L."/>
            <person name="Karlsson M."/>
            <person name="Huettel B."/>
            <person name="Barry K.W."/>
            <person name="Haridas S."/>
            <person name="Chen C."/>
            <person name="Bauer D."/>
            <person name="Andreopoulos W."/>
            <person name="Pangilinan J."/>
            <person name="LaButti K."/>
            <person name="Riley R."/>
            <person name="Lipzen A."/>
            <person name="Clum A."/>
            <person name="Drula E."/>
            <person name="Henrissat B."/>
            <person name="Kohler A."/>
            <person name="Grigoriev I.V."/>
            <person name="Martin F.M."/>
            <person name="Hacquard S."/>
        </authorList>
    </citation>
    <scope>NUCLEOTIDE SEQUENCE</scope>
    <source>
        <strain evidence="4">MPI-CAGE-CH-0235</strain>
    </source>
</reference>
<feature type="domain" description="Zn(2)-C6 fungal-type" evidence="3">
    <location>
        <begin position="10"/>
        <end position="38"/>
    </location>
</feature>
<dbReference type="InterPro" id="IPR001138">
    <property type="entry name" value="Zn2Cys6_DnaBD"/>
</dbReference>
<feature type="region of interest" description="Disordered" evidence="2">
    <location>
        <begin position="64"/>
        <end position="109"/>
    </location>
</feature>
<proteinExistence type="predicted"/>
<dbReference type="SUPFAM" id="SSF57701">
    <property type="entry name" value="Zn2/Cys6 DNA-binding domain"/>
    <property type="match status" value="1"/>
</dbReference>
<name>A0A8K0SSQ0_9HYPO</name>
<dbReference type="Gene3D" id="4.10.240.10">
    <property type="entry name" value="Zn(2)-C6 fungal-type DNA-binding domain"/>
    <property type="match status" value="1"/>
</dbReference>
<evidence type="ECO:0000313" key="4">
    <source>
        <dbReference type="EMBL" id="KAH7313272.1"/>
    </source>
</evidence>
<gene>
    <name evidence="4" type="ORF">B0I35DRAFT_268717</name>
</gene>
<evidence type="ECO:0000256" key="1">
    <source>
        <dbReference type="ARBA" id="ARBA00023242"/>
    </source>
</evidence>
<organism evidence="4 5">
    <name type="scientific">Stachybotrys elegans</name>
    <dbReference type="NCBI Taxonomy" id="80388"/>
    <lineage>
        <taxon>Eukaryota</taxon>
        <taxon>Fungi</taxon>
        <taxon>Dikarya</taxon>
        <taxon>Ascomycota</taxon>
        <taxon>Pezizomycotina</taxon>
        <taxon>Sordariomycetes</taxon>
        <taxon>Hypocreomycetidae</taxon>
        <taxon>Hypocreales</taxon>
        <taxon>Stachybotryaceae</taxon>
        <taxon>Stachybotrys</taxon>
    </lineage>
</organism>
<dbReference type="OrthoDB" id="5280547at2759"/>
<evidence type="ECO:0000313" key="5">
    <source>
        <dbReference type="Proteomes" id="UP000813444"/>
    </source>
</evidence>
<dbReference type="PANTHER" id="PTHR38791:SF5">
    <property type="entry name" value="TRANSCRIPTION FACTOR DBAG-RELATED"/>
    <property type="match status" value="1"/>
</dbReference>
<dbReference type="EMBL" id="JAGPNK010000009">
    <property type="protein sequence ID" value="KAH7313272.1"/>
    <property type="molecule type" value="Genomic_DNA"/>
</dbReference>
<keyword evidence="5" id="KW-1185">Reference proteome</keyword>
<dbReference type="GO" id="GO:0008270">
    <property type="term" value="F:zinc ion binding"/>
    <property type="evidence" value="ECO:0007669"/>
    <property type="project" value="InterPro"/>
</dbReference>
<dbReference type="PROSITE" id="PS50048">
    <property type="entry name" value="ZN2_CY6_FUNGAL_2"/>
    <property type="match status" value="1"/>
</dbReference>